<gene>
    <name evidence="2" type="ORF">FLM9_140</name>
</gene>
<name>A0A165B1M7_9SYNE</name>
<dbReference type="Proteomes" id="UP000182631">
    <property type="component" value="Unassembled WGS sequence"/>
</dbReference>
<feature type="region of interest" description="Disordered" evidence="1">
    <location>
        <begin position="62"/>
        <end position="116"/>
    </location>
</feature>
<evidence type="ECO:0000256" key="1">
    <source>
        <dbReference type="SAM" id="MobiDB-lite"/>
    </source>
</evidence>
<organism evidence="2 3">
    <name type="scientific">Candidatus Synechococcus spongiarum</name>
    <dbReference type="NCBI Taxonomy" id="431041"/>
    <lineage>
        <taxon>Bacteria</taxon>
        <taxon>Bacillati</taxon>
        <taxon>Cyanobacteriota</taxon>
        <taxon>Cyanophyceae</taxon>
        <taxon>Synechococcales</taxon>
        <taxon>Synechococcaceae</taxon>
        <taxon>Synechococcus</taxon>
    </lineage>
</organism>
<dbReference type="EMBL" id="FITM01000017">
    <property type="protein sequence ID" value="SAY38281.1"/>
    <property type="molecule type" value="Genomic_DNA"/>
</dbReference>
<proteinExistence type="predicted"/>
<evidence type="ECO:0000313" key="3">
    <source>
        <dbReference type="Proteomes" id="UP000182631"/>
    </source>
</evidence>
<dbReference type="AlphaFoldDB" id="A0A165B1M7"/>
<sequence length="150" mass="16055">MGKDGEDQAGAMGEVMARQVVTILRRAGKAVETVVPDLERVICLGVTGLSRSGKTVLITSHQLPREETPSSVAETVEPGKRENGDSGEALRVPMPEGETPQSMSSPEDKPQPSGLEQALSVATSLPWSTWFLGYWQPRSCFCVESPCGTP</sequence>
<keyword evidence="3" id="KW-1185">Reference proteome</keyword>
<protein>
    <submittedName>
        <fullName evidence="2">Uncharacterized protein</fullName>
    </submittedName>
</protein>
<accession>A0A165B1M7</accession>
<reference evidence="3" key="1">
    <citation type="submission" date="2016-02" db="EMBL/GenBank/DDBJ databases">
        <authorList>
            <person name="liu f."/>
        </authorList>
    </citation>
    <scope>NUCLEOTIDE SEQUENCE [LARGE SCALE GENOMIC DNA]</scope>
</reference>
<evidence type="ECO:0000313" key="2">
    <source>
        <dbReference type="EMBL" id="SAY38281.1"/>
    </source>
</evidence>